<reference evidence="2" key="2">
    <citation type="submission" date="2019-06" db="EMBL/GenBank/DDBJ databases">
        <title>Genomics analysis of Aphanomyces spp. identifies a new class of oomycete effector associated with host adaptation.</title>
        <authorList>
            <person name="Gaulin E."/>
        </authorList>
    </citation>
    <scope>NUCLEOTIDE SEQUENCE</scope>
    <source>
        <strain evidence="2">CBS 578.67</strain>
    </source>
</reference>
<sequence>MVVLANAVILGYCDLAAAGTRLLQHVSMDDTVVVEDTIDVHNIELRVRNYITSSNCAPVVSVVIIPTVVPADECTLFGAALTDVLAEKRVLLLTSLSVPMTSDEEACVFWKQYHAATPLSLPDIDFEPIPANRWTIKDQLLCTCLHFFQVEQLETTVLVVRGYKFGNKATDGTAEVLLKLGRALPTVLQALKMASKVDVDLRAAAAAPVASSPSELSSTHSLLYN</sequence>
<accession>A0A485KRJ0</accession>
<keyword evidence="4" id="KW-1185">Reference proteome</keyword>
<organism evidence="3 4">
    <name type="scientific">Aphanomyces stellatus</name>
    <dbReference type="NCBI Taxonomy" id="120398"/>
    <lineage>
        <taxon>Eukaryota</taxon>
        <taxon>Sar</taxon>
        <taxon>Stramenopiles</taxon>
        <taxon>Oomycota</taxon>
        <taxon>Saprolegniomycetes</taxon>
        <taxon>Saprolegniales</taxon>
        <taxon>Verrucalvaceae</taxon>
        <taxon>Aphanomyces</taxon>
    </lineage>
</organism>
<reference evidence="3 4" key="1">
    <citation type="submission" date="2019-03" db="EMBL/GenBank/DDBJ databases">
        <authorList>
            <person name="Gaulin E."/>
            <person name="Dumas B."/>
        </authorList>
    </citation>
    <scope>NUCLEOTIDE SEQUENCE [LARGE SCALE GENOMIC DNA]</scope>
    <source>
        <strain evidence="3">CBS 568.67</strain>
    </source>
</reference>
<evidence type="ECO:0000256" key="1">
    <source>
        <dbReference type="SAM" id="SignalP"/>
    </source>
</evidence>
<dbReference type="OrthoDB" id="77589at2759"/>
<dbReference type="AlphaFoldDB" id="A0A485KRJ0"/>
<evidence type="ECO:0000313" key="4">
    <source>
        <dbReference type="Proteomes" id="UP000332933"/>
    </source>
</evidence>
<keyword evidence="1" id="KW-0732">Signal</keyword>
<evidence type="ECO:0000313" key="2">
    <source>
        <dbReference type="EMBL" id="KAF0698676.1"/>
    </source>
</evidence>
<evidence type="ECO:0000313" key="3">
    <source>
        <dbReference type="EMBL" id="VFT87587.1"/>
    </source>
</evidence>
<gene>
    <name evidence="3" type="primary">Aste57867_10717</name>
    <name evidence="2" type="ORF">As57867_010677</name>
    <name evidence="3" type="ORF">ASTE57867_10717</name>
</gene>
<proteinExistence type="predicted"/>
<protein>
    <submittedName>
        <fullName evidence="3">Aste57867_10717 protein</fullName>
    </submittedName>
</protein>
<dbReference type="Proteomes" id="UP000332933">
    <property type="component" value="Unassembled WGS sequence"/>
</dbReference>
<dbReference type="EMBL" id="VJMH01005226">
    <property type="protein sequence ID" value="KAF0698676.1"/>
    <property type="molecule type" value="Genomic_DNA"/>
</dbReference>
<feature type="chain" id="PRO_5036116176" evidence="1">
    <location>
        <begin position="19"/>
        <end position="225"/>
    </location>
</feature>
<name>A0A485KRJ0_9STRA</name>
<feature type="signal peptide" evidence="1">
    <location>
        <begin position="1"/>
        <end position="18"/>
    </location>
</feature>
<dbReference type="EMBL" id="CAADRA010005247">
    <property type="protein sequence ID" value="VFT87587.1"/>
    <property type="molecule type" value="Genomic_DNA"/>
</dbReference>